<dbReference type="RefSeq" id="WP_377712398.1">
    <property type="nucleotide sequence ID" value="NZ_JBHTJM010000002.1"/>
</dbReference>
<feature type="domain" description="ABC-type uncharacterised transport system" evidence="2">
    <location>
        <begin position="190"/>
        <end position="493"/>
    </location>
</feature>
<evidence type="ECO:0000259" key="2">
    <source>
        <dbReference type="Pfam" id="PF09822"/>
    </source>
</evidence>
<dbReference type="Pfam" id="PF23357">
    <property type="entry name" value="DUF7088"/>
    <property type="match status" value="1"/>
</dbReference>
<evidence type="ECO:0000256" key="1">
    <source>
        <dbReference type="SAM" id="Phobius"/>
    </source>
</evidence>
<keyword evidence="5" id="KW-1185">Reference proteome</keyword>
<proteinExistence type="predicted"/>
<keyword evidence="1" id="KW-0812">Transmembrane</keyword>
<gene>
    <name evidence="4" type="primary">gldG</name>
    <name evidence="4" type="ORF">ACFQ1O_01040</name>
</gene>
<organism evidence="4 5">
    <name type="scientific">Pseudofulvibacter geojedonensis</name>
    <dbReference type="NCBI Taxonomy" id="1123758"/>
    <lineage>
        <taxon>Bacteria</taxon>
        <taxon>Pseudomonadati</taxon>
        <taxon>Bacteroidota</taxon>
        <taxon>Flavobacteriia</taxon>
        <taxon>Flavobacteriales</taxon>
        <taxon>Flavobacteriaceae</taxon>
        <taxon>Pseudofulvibacter</taxon>
    </lineage>
</organism>
<dbReference type="InterPro" id="IPR019196">
    <property type="entry name" value="ABC_transp_unknown"/>
</dbReference>
<evidence type="ECO:0000313" key="4">
    <source>
        <dbReference type="EMBL" id="MFD0962583.1"/>
    </source>
</evidence>
<reference evidence="5" key="1">
    <citation type="journal article" date="2019" name="Int. J. Syst. Evol. Microbiol.">
        <title>The Global Catalogue of Microorganisms (GCM) 10K type strain sequencing project: providing services to taxonomists for standard genome sequencing and annotation.</title>
        <authorList>
            <consortium name="The Broad Institute Genomics Platform"/>
            <consortium name="The Broad Institute Genome Sequencing Center for Infectious Disease"/>
            <person name="Wu L."/>
            <person name="Ma J."/>
        </authorList>
    </citation>
    <scope>NUCLEOTIDE SEQUENCE [LARGE SCALE GENOMIC DNA]</scope>
    <source>
        <strain evidence="5">CCUG 62114</strain>
    </source>
</reference>
<accession>A0ABW3HYE2</accession>
<dbReference type="Proteomes" id="UP001596997">
    <property type="component" value="Unassembled WGS sequence"/>
</dbReference>
<evidence type="ECO:0000313" key="5">
    <source>
        <dbReference type="Proteomes" id="UP001596997"/>
    </source>
</evidence>
<protein>
    <submittedName>
        <fullName evidence="4">Gliding motility-associated ABC transporter substrate-binding protein GldG</fullName>
    </submittedName>
</protein>
<keyword evidence="1" id="KW-1133">Transmembrane helix</keyword>
<evidence type="ECO:0000259" key="3">
    <source>
        <dbReference type="Pfam" id="PF23357"/>
    </source>
</evidence>
<sequence length="556" mass="63487">MWFKKNIVSIAIALVAVIAINMLSNFVFTRFDMTQDKRYTLSKASKSTIENIDDLITIDVYLAGNLPAEFQRLQIETKQLLEEFTALNSNIVVNYVDPKTLTDDIDQLIGQMSQFGMVPAKVDIRENGKTSQEIVFPWAEIIYNKKGKVVPLLKNNLLTQSTVERVNNSVQHLEYAFANAFKTVIENNAKNIAYLIGNGQLESKYAFDFLNTLSKNYRVTSFTLDSVQIQPNKTLDQLKKFDLAIVAKPTEAFSDSEKYVVDQYIMNGGKSLWLVDKTTAEMDSLFLQQKTLGMPRDLNLKDMFFQYGFRINPVLVKDMYASDIMLNDGKQFNRYPWFYNPLVIPGKHHEIINNINPVKFEFTTNIDLLKQGINIKKTPLLHSSQLTATVGLPKLISLNEISQTVNKEFASKFNKKPQVLAALLEGKFTSTFKNRIKPFKLKKHIDEGNDAKIIVAADGDLVKNQLNKGEPLALGFDKYTGQTYGNKEFLENAVNYLLDDTGLLKVRNKEVKIPQLDVERIASEKRKWQIINMVIPLILLAVFGFVYNYIRKKKYT</sequence>
<dbReference type="InterPro" id="IPR055396">
    <property type="entry name" value="DUF7088"/>
</dbReference>
<feature type="transmembrane region" description="Helical" evidence="1">
    <location>
        <begin position="6"/>
        <end position="28"/>
    </location>
</feature>
<feature type="transmembrane region" description="Helical" evidence="1">
    <location>
        <begin position="530"/>
        <end position="550"/>
    </location>
</feature>
<feature type="domain" description="DUF7088" evidence="3">
    <location>
        <begin position="35"/>
        <end position="141"/>
    </location>
</feature>
<name>A0ABW3HYE2_9FLAO</name>
<dbReference type="Pfam" id="PF09822">
    <property type="entry name" value="ABC_transp_aux"/>
    <property type="match status" value="1"/>
</dbReference>
<dbReference type="NCBIfam" id="TIGR03521">
    <property type="entry name" value="GldG"/>
    <property type="match status" value="1"/>
</dbReference>
<dbReference type="InterPro" id="IPR019863">
    <property type="entry name" value="Motility-assoc_ABC-rel_GldG"/>
</dbReference>
<comment type="caution">
    <text evidence="4">The sequence shown here is derived from an EMBL/GenBank/DDBJ whole genome shotgun (WGS) entry which is preliminary data.</text>
</comment>
<keyword evidence="1" id="KW-0472">Membrane</keyword>
<dbReference type="EMBL" id="JBHTJM010000002">
    <property type="protein sequence ID" value="MFD0962583.1"/>
    <property type="molecule type" value="Genomic_DNA"/>
</dbReference>